<accession>A0ABU6MC48</accession>
<comment type="caution">
    <text evidence="1">The sequence shown here is derived from an EMBL/GenBank/DDBJ whole genome shotgun (WGS) entry which is preliminary data.</text>
</comment>
<protein>
    <submittedName>
        <fullName evidence="1">Uncharacterized protein</fullName>
    </submittedName>
</protein>
<proteinExistence type="predicted"/>
<evidence type="ECO:0000313" key="2">
    <source>
        <dbReference type="Proteomes" id="UP001341444"/>
    </source>
</evidence>
<name>A0ABU6MC48_9BACI</name>
<gene>
    <name evidence="1" type="ORF">P4T90_02680</name>
</gene>
<dbReference type="RefSeq" id="WP_260525548.1">
    <property type="nucleotide sequence ID" value="NZ_JARMAB010000004.1"/>
</dbReference>
<reference evidence="1 2" key="1">
    <citation type="submission" date="2023-03" db="EMBL/GenBank/DDBJ databases">
        <title>Bacillus Genome Sequencing.</title>
        <authorList>
            <person name="Dunlap C."/>
        </authorList>
    </citation>
    <scope>NUCLEOTIDE SEQUENCE [LARGE SCALE GENOMIC DNA]</scope>
    <source>
        <strain evidence="1 2">B-23453</strain>
    </source>
</reference>
<keyword evidence="2" id="KW-1185">Reference proteome</keyword>
<dbReference type="Proteomes" id="UP001341444">
    <property type="component" value="Unassembled WGS sequence"/>
</dbReference>
<dbReference type="EMBL" id="JARMAB010000004">
    <property type="protein sequence ID" value="MED1201993.1"/>
    <property type="molecule type" value="Genomic_DNA"/>
</dbReference>
<evidence type="ECO:0000313" key="1">
    <source>
        <dbReference type="EMBL" id="MED1201993.1"/>
    </source>
</evidence>
<sequence length="44" mass="4650">MIGTEGTILLRDKLTKGGPKGAICAWETPCLPRGKRVPAAEINS</sequence>
<organism evidence="1 2">
    <name type="scientific">Heyndrickxia acidicola</name>
    <dbReference type="NCBI Taxonomy" id="209389"/>
    <lineage>
        <taxon>Bacteria</taxon>
        <taxon>Bacillati</taxon>
        <taxon>Bacillota</taxon>
        <taxon>Bacilli</taxon>
        <taxon>Bacillales</taxon>
        <taxon>Bacillaceae</taxon>
        <taxon>Heyndrickxia</taxon>
    </lineage>
</organism>